<reference evidence="6 7" key="1">
    <citation type="journal article" date="2005" name="Genome Res.">
        <title>Living with two extremes: conclusions from the genome sequence of Natronomonas pharaonis.</title>
        <authorList>
            <person name="Falb M."/>
            <person name="Pfeiffer F."/>
            <person name="Palm P."/>
            <person name="Rodewald K."/>
            <person name="Hickmann V."/>
            <person name="Tittor J."/>
            <person name="Oesterhelt D."/>
        </authorList>
    </citation>
    <scope>NUCLEOTIDE SEQUENCE [LARGE SCALE GENOMIC DNA]</scope>
    <source>
        <strain evidence="7">ATCC 35678 / DSM 2160 / CIP 103997 / JCM 8858 / NBRC 14720 / NCIMB 2260 / Gabara</strain>
    </source>
</reference>
<dbReference type="GO" id="GO:0005886">
    <property type="term" value="C:plasma membrane"/>
    <property type="evidence" value="ECO:0007669"/>
    <property type="project" value="UniProtKB-SubCell"/>
</dbReference>
<dbReference type="Pfam" id="PF00963">
    <property type="entry name" value="Cohesin"/>
    <property type="match status" value="1"/>
</dbReference>
<dbReference type="GO" id="GO:0030246">
    <property type="term" value="F:carbohydrate binding"/>
    <property type="evidence" value="ECO:0007669"/>
    <property type="project" value="InterPro"/>
</dbReference>
<keyword evidence="3" id="KW-1133">Transmembrane helix</keyword>
<keyword evidence="3" id="KW-0812">Transmembrane</keyword>
<dbReference type="InterPro" id="IPR008965">
    <property type="entry name" value="CBM2/CBM3_carb-bd_dom_sf"/>
</dbReference>
<evidence type="ECO:0000256" key="2">
    <source>
        <dbReference type="SAM" id="MobiDB-lite"/>
    </source>
</evidence>
<feature type="compositionally biased region" description="Acidic residues" evidence="2">
    <location>
        <begin position="191"/>
        <end position="200"/>
    </location>
</feature>
<dbReference type="GO" id="GO:0000272">
    <property type="term" value="P:polysaccharide catabolic process"/>
    <property type="evidence" value="ECO:0007669"/>
    <property type="project" value="InterPro"/>
</dbReference>
<dbReference type="eggNOG" id="arCOG06150">
    <property type="taxonomic scope" value="Archaea"/>
</dbReference>
<gene>
    <name evidence="6" type="ordered locus">NP_3026A</name>
</gene>
<dbReference type="Gene3D" id="2.60.40.680">
    <property type="match status" value="1"/>
</dbReference>
<sequence length="229" mass="23747">MRRLVAVVGCLAVAVAALAGGAAAADSPGLVYFEPDETEATAGETVDIDAEIRVISVYDNEAVESFEYTVEYDPELLSVDDIEEGPWLSGGNETTVAFETDIDEEAGAVTVSQARQPPAGGVIGEGTTATITFAVAADAPATNTTVAYTDASAQMLEYPLPVIETDASIEISDDGGTTNDEAEDGPAVTNDADDADDPAPEDQAGFGVVVAIAALFSVVLFGRRRYRML</sequence>
<dbReference type="EnsemblBacteria" id="CAI49604">
    <property type="protein sequence ID" value="CAI49604"/>
    <property type="gene ID" value="NP_3026A"/>
</dbReference>
<dbReference type="Proteomes" id="UP000002698">
    <property type="component" value="Chromosome"/>
</dbReference>
<dbReference type="CDD" id="cd08547">
    <property type="entry name" value="Type_II_cohesin"/>
    <property type="match status" value="1"/>
</dbReference>
<feature type="transmembrane region" description="Helical" evidence="3">
    <location>
        <begin position="204"/>
        <end position="222"/>
    </location>
</feature>
<dbReference type="HOGENOM" id="CLU_1207649_0_0_2"/>
<keyword evidence="7" id="KW-1185">Reference proteome</keyword>
<protein>
    <submittedName>
        <fullName evidence="6">Probable secreted glycoprotein</fullName>
    </submittedName>
</protein>
<dbReference type="KEGG" id="nph:NP_3026A"/>
<organism evidence="6 7">
    <name type="scientific">Natronomonas pharaonis (strain ATCC 35678 / DSM 2160 / CIP 103997 / JCM 8858 / NBRC 14720 / NCIMB 2260 / Gabara)</name>
    <name type="common">Halobacterium pharaonis</name>
    <dbReference type="NCBI Taxonomy" id="348780"/>
    <lineage>
        <taxon>Archaea</taxon>
        <taxon>Methanobacteriati</taxon>
        <taxon>Methanobacteriota</taxon>
        <taxon>Stenosarchaea group</taxon>
        <taxon>Halobacteria</taxon>
        <taxon>Halobacteriales</taxon>
        <taxon>Natronomonadaceae</taxon>
        <taxon>Natronomonas</taxon>
    </lineage>
</organism>
<dbReference type="EMBL" id="CR936257">
    <property type="protein sequence ID" value="CAI49604.1"/>
    <property type="molecule type" value="Genomic_DNA"/>
</dbReference>
<dbReference type="InterPro" id="IPR002102">
    <property type="entry name" value="Cohesin_dom"/>
</dbReference>
<dbReference type="InterPro" id="IPR026371">
    <property type="entry name" value="PGF_CTERM"/>
</dbReference>
<name>A0A1U7EWX1_NATPD</name>
<accession>A0A1U7EWX1</accession>
<keyword evidence="3" id="KW-0472">Membrane</keyword>
<evidence type="ECO:0000313" key="7">
    <source>
        <dbReference type="Proteomes" id="UP000002698"/>
    </source>
</evidence>
<feature type="domain" description="PGF-CTERM archaeal protein-sorting signal" evidence="5">
    <location>
        <begin position="205"/>
        <end position="225"/>
    </location>
</feature>
<evidence type="ECO:0000259" key="4">
    <source>
        <dbReference type="Pfam" id="PF00963"/>
    </source>
</evidence>
<dbReference type="GO" id="GO:0030115">
    <property type="term" value="C:S-layer"/>
    <property type="evidence" value="ECO:0007669"/>
    <property type="project" value="UniProtKB-SubCell"/>
</dbReference>
<evidence type="ECO:0000256" key="3">
    <source>
        <dbReference type="SAM" id="Phobius"/>
    </source>
</evidence>
<keyword evidence="1" id="KW-0732">Signal</keyword>
<dbReference type="OrthoDB" id="157640at2157"/>
<feature type="domain" description="Cohesin" evidence="4">
    <location>
        <begin position="35"/>
        <end position="150"/>
    </location>
</feature>
<dbReference type="RefSeq" id="WP_011323227.1">
    <property type="nucleotide sequence ID" value="NC_007426.1"/>
</dbReference>
<evidence type="ECO:0000313" key="6">
    <source>
        <dbReference type="EMBL" id="CAI49604.1"/>
    </source>
</evidence>
<dbReference type="SUPFAM" id="SSF49384">
    <property type="entry name" value="Carbohydrate-binding domain"/>
    <property type="match status" value="1"/>
</dbReference>
<dbReference type="GeneID" id="3701631"/>
<feature type="region of interest" description="Disordered" evidence="2">
    <location>
        <begin position="170"/>
        <end position="201"/>
    </location>
</feature>
<proteinExistence type="predicted"/>
<evidence type="ECO:0000259" key="5">
    <source>
        <dbReference type="Pfam" id="PF18204"/>
    </source>
</evidence>
<dbReference type="Pfam" id="PF18204">
    <property type="entry name" value="PGF-CTERM"/>
    <property type="match status" value="1"/>
</dbReference>
<dbReference type="NCBIfam" id="TIGR04126">
    <property type="entry name" value="PGF_CTERM"/>
    <property type="match status" value="1"/>
</dbReference>
<dbReference type="AlphaFoldDB" id="A0A1U7EWX1"/>
<evidence type="ECO:0000256" key="1">
    <source>
        <dbReference type="ARBA" id="ARBA00022729"/>
    </source>
</evidence>
<dbReference type="STRING" id="348780.NP_3026A"/>